<dbReference type="Pfam" id="PF00296">
    <property type="entry name" value="Bac_luciferase"/>
    <property type="match status" value="1"/>
</dbReference>
<reference evidence="3 4" key="1">
    <citation type="submission" date="2019-11" db="EMBL/GenBank/DDBJ databases">
        <authorList>
            <person name="Li X.-J."/>
            <person name="Feng X.-M."/>
        </authorList>
    </citation>
    <scope>NUCLEOTIDE SEQUENCE [LARGE SCALE GENOMIC DNA]</scope>
    <source>
        <strain evidence="3 4">XMNu-373</strain>
    </source>
</reference>
<comment type="caution">
    <text evidence="3">The sequence shown here is derived from an EMBL/GenBank/DDBJ whole genome shotgun (WGS) entry which is preliminary data.</text>
</comment>
<evidence type="ECO:0000313" key="4">
    <source>
        <dbReference type="Proteomes" id="UP000460435"/>
    </source>
</evidence>
<accession>A0A7K3M0C0</accession>
<dbReference type="Proteomes" id="UP000460435">
    <property type="component" value="Unassembled WGS sequence"/>
</dbReference>
<dbReference type="PANTHER" id="PTHR43244:SF1">
    <property type="entry name" value="5,10-METHYLENETETRAHYDROMETHANOPTERIN REDUCTASE"/>
    <property type="match status" value="1"/>
</dbReference>
<sequence>MNALPARQITLGLQSNKTGVEYQMLGALAEDVGFDGVSVFNDLGFQPPLSALLEIARVTEHIRLGPACLNPFLLHPVEIAGQIAALDLASSGRAYLGLTRGAWLERVGVTGPRPVRALSEAAEITRRLLRGDDTGYTGETFRLAPGMALNYQPVRPDVDLLFGVWGPRGAEEAKASAGEVKLGGTANPDMVRRMRSWLAGSGVGIVAGAVTVVDEDRALARARARSEVAMYLDVVAELDHTVELPADVLTRLPALLAAGRTEDAGRLVPDDLLDRFCFSGTPDDVAEQAARVIEAGASRIEFGTPHGLTDGKGIELLGRKVLPALRRNL</sequence>
<dbReference type="InterPro" id="IPR036661">
    <property type="entry name" value="Luciferase-like_sf"/>
</dbReference>
<dbReference type="InterPro" id="IPR011251">
    <property type="entry name" value="Luciferase-like_dom"/>
</dbReference>
<dbReference type="InterPro" id="IPR050564">
    <property type="entry name" value="F420-G6PD/mer"/>
</dbReference>
<dbReference type="GO" id="GO:0016705">
    <property type="term" value="F:oxidoreductase activity, acting on paired donors, with incorporation or reduction of molecular oxygen"/>
    <property type="evidence" value="ECO:0007669"/>
    <property type="project" value="InterPro"/>
</dbReference>
<dbReference type="Gene3D" id="3.20.20.30">
    <property type="entry name" value="Luciferase-like domain"/>
    <property type="match status" value="1"/>
</dbReference>
<proteinExistence type="predicted"/>
<keyword evidence="1" id="KW-0560">Oxidoreductase</keyword>
<evidence type="ECO:0000313" key="3">
    <source>
        <dbReference type="EMBL" id="NDL56719.1"/>
    </source>
</evidence>
<dbReference type="EMBL" id="WLZY01000002">
    <property type="protein sequence ID" value="NDL56719.1"/>
    <property type="molecule type" value="Genomic_DNA"/>
</dbReference>
<evidence type="ECO:0000259" key="2">
    <source>
        <dbReference type="Pfam" id="PF00296"/>
    </source>
</evidence>
<dbReference type="RefSeq" id="WP_162449437.1">
    <property type="nucleotide sequence ID" value="NZ_WLZY01000002.1"/>
</dbReference>
<evidence type="ECO:0000256" key="1">
    <source>
        <dbReference type="ARBA" id="ARBA00023002"/>
    </source>
</evidence>
<organism evidence="3 4">
    <name type="scientific">Phytoactinopolyspora mesophila</name>
    <dbReference type="NCBI Taxonomy" id="2650750"/>
    <lineage>
        <taxon>Bacteria</taxon>
        <taxon>Bacillati</taxon>
        <taxon>Actinomycetota</taxon>
        <taxon>Actinomycetes</taxon>
        <taxon>Jiangellales</taxon>
        <taxon>Jiangellaceae</taxon>
        <taxon>Phytoactinopolyspora</taxon>
    </lineage>
</organism>
<dbReference type="SUPFAM" id="SSF51679">
    <property type="entry name" value="Bacterial luciferase-like"/>
    <property type="match status" value="1"/>
</dbReference>
<dbReference type="AlphaFoldDB" id="A0A7K3M0C0"/>
<feature type="domain" description="Luciferase-like" evidence="2">
    <location>
        <begin position="25"/>
        <end position="298"/>
    </location>
</feature>
<protein>
    <submittedName>
        <fullName evidence="3">LLM class flavin-dependent oxidoreductase</fullName>
    </submittedName>
</protein>
<keyword evidence="4" id="KW-1185">Reference proteome</keyword>
<dbReference type="PANTHER" id="PTHR43244">
    <property type="match status" value="1"/>
</dbReference>
<gene>
    <name evidence="3" type="ORF">F7O44_06505</name>
</gene>
<name>A0A7K3M0C0_9ACTN</name>